<dbReference type="NCBIfam" id="TIGR00046">
    <property type="entry name" value="RsmE family RNA methyltransferase"/>
    <property type="match status" value="1"/>
</dbReference>
<gene>
    <name evidence="13" type="ORF">SAMN05661003_101231</name>
</gene>
<dbReference type="EMBL" id="FNAQ01000001">
    <property type="protein sequence ID" value="SDD76190.1"/>
    <property type="molecule type" value="Genomic_DNA"/>
</dbReference>
<dbReference type="PANTHER" id="PTHR30027:SF3">
    <property type="entry name" value="16S RRNA (URACIL(1498)-N(3))-METHYLTRANSFERASE"/>
    <property type="match status" value="1"/>
</dbReference>
<evidence type="ECO:0000256" key="3">
    <source>
        <dbReference type="ARBA" id="ARBA00022490"/>
    </source>
</evidence>
<dbReference type="SUPFAM" id="SSF75217">
    <property type="entry name" value="alpha/beta knot"/>
    <property type="match status" value="1"/>
</dbReference>
<evidence type="ECO:0000256" key="9">
    <source>
        <dbReference type="ARBA" id="ARBA00047944"/>
    </source>
</evidence>
<dbReference type="SUPFAM" id="SSF88697">
    <property type="entry name" value="PUA domain-like"/>
    <property type="match status" value="1"/>
</dbReference>
<dbReference type="Pfam" id="PF04452">
    <property type="entry name" value="Methyltrans_RNA"/>
    <property type="match status" value="1"/>
</dbReference>
<dbReference type="InterPro" id="IPR015947">
    <property type="entry name" value="PUA-like_sf"/>
</dbReference>
<evidence type="ECO:0000256" key="5">
    <source>
        <dbReference type="ARBA" id="ARBA00022603"/>
    </source>
</evidence>
<dbReference type="RefSeq" id="WP_092075402.1">
    <property type="nucleotide sequence ID" value="NZ_FNAQ01000001.1"/>
</dbReference>
<feature type="domain" description="Ribosomal RNA small subunit methyltransferase E PUA-like" evidence="12">
    <location>
        <begin position="20"/>
        <end position="66"/>
    </location>
</feature>
<dbReference type="PANTHER" id="PTHR30027">
    <property type="entry name" value="RIBOSOMAL RNA SMALL SUBUNIT METHYLTRANSFERASE E"/>
    <property type="match status" value="1"/>
</dbReference>
<dbReference type="GO" id="GO:0070475">
    <property type="term" value="P:rRNA base methylation"/>
    <property type="evidence" value="ECO:0007669"/>
    <property type="project" value="TreeGrafter"/>
</dbReference>
<keyword evidence="4 10" id="KW-0698">rRNA processing</keyword>
<dbReference type="AlphaFoldDB" id="A0A1G6XDF2"/>
<dbReference type="InterPro" id="IPR029026">
    <property type="entry name" value="tRNA_m1G_MTases_N"/>
</dbReference>
<evidence type="ECO:0000256" key="10">
    <source>
        <dbReference type="PIRNR" id="PIRNR015601"/>
    </source>
</evidence>
<dbReference type="Gene3D" id="3.40.1280.10">
    <property type="match status" value="1"/>
</dbReference>
<comment type="function">
    <text evidence="8 10">Specifically methylates the N3 position of the uracil ring of uridine 1498 (m3U1498) in 16S rRNA. Acts on the fully assembled 30S ribosomal subunit.</text>
</comment>
<comment type="catalytic activity">
    <reaction evidence="9 10">
        <text>uridine(1498) in 16S rRNA + S-adenosyl-L-methionine = N(3)-methyluridine(1498) in 16S rRNA + S-adenosyl-L-homocysteine + H(+)</text>
        <dbReference type="Rhea" id="RHEA:42920"/>
        <dbReference type="Rhea" id="RHEA-COMP:10283"/>
        <dbReference type="Rhea" id="RHEA-COMP:10284"/>
        <dbReference type="ChEBI" id="CHEBI:15378"/>
        <dbReference type="ChEBI" id="CHEBI:57856"/>
        <dbReference type="ChEBI" id="CHEBI:59789"/>
        <dbReference type="ChEBI" id="CHEBI:65315"/>
        <dbReference type="ChEBI" id="CHEBI:74502"/>
        <dbReference type="EC" id="2.1.1.193"/>
    </reaction>
</comment>
<comment type="subcellular location">
    <subcellularLocation>
        <location evidence="1 10">Cytoplasm</location>
    </subcellularLocation>
</comment>
<protein>
    <recommendedName>
        <fullName evidence="10">Ribosomal RNA small subunit methyltransferase E</fullName>
        <ecNumber evidence="10">2.1.1.193</ecNumber>
    </recommendedName>
</protein>
<proteinExistence type="inferred from homology"/>
<evidence type="ECO:0000259" key="11">
    <source>
        <dbReference type="Pfam" id="PF04452"/>
    </source>
</evidence>
<keyword evidence="3 10" id="KW-0963">Cytoplasm</keyword>
<comment type="similarity">
    <text evidence="2 10">Belongs to the RNA methyltransferase RsmE family.</text>
</comment>
<evidence type="ECO:0000256" key="6">
    <source>
        <dbReference type="ARBA" id="ARBA00022679"/>
    </source>
</evidence>
<evidence type="ECO:0000313" key="13">
    <source>
        <dbReference type="EMBL" id="SDD76190.1"/>
    </source>
</evidence>
<dbReference type="InterPro" id="IPR046886">
    <property type="entry name" value="RsmE_MTase_dom"/>
</dbReference>
<dbReference type="CDD" id="cd18084">
    <property type="entry name" value="RsmE-like"/>
    <property type="match status" value="1"/>
</dbReference>
<dbReference type="NCBIfam" id="NF008692">
    <property type="entry name" value="PRK11713.1-5"/>
    <property type="match status" value="1"/>
</dbReference>
<dbReference type="PIRSF" id="PIRSF015601">
    <property type="entry name" value="MTase_slr0722"/>
    <property type="match status" value="1"/>
</dbReference>
<dbReference type="OrthoDB" id="9815641at2"/>
<keyword evidence="14" id="KW-1185">Reference proteome</keyword>
<evidence type="ECO:0000259" key="12">
    <source>
        <dbReference type="Pfam" id="PF20260"/>
    </source>
</evidence>
<evidence type="ECO:0000256" key="4">
    <source>
        <dbReference type="ARBA" id="ARBA00022552"/>
    </source>
</evidence>
<dbReference type="GO" id="GO:0070042">
    <property type="term" value="F:rRNA (uridine-N3-)-methyltransferase activity"/>
    <property type="evidence" value="ECO:0007669"/>
    <property type="project" value="TreeGrafter"/>
</dbReference>
<name>A0A1G6XDF2_9BACT</name>
<feature type="domain" description="Ribosomal RNA small subunit methyltransferase E methyltransferase" evidence="11">
    <location>
        <begin position="75"/>
        <end position="236"/>
    </location>
</feature>
<evidence type="ECO:0000256" key="8">
    <source>
        <dbReference type="ARBA" id="ARBA00025699"/>
    </source>
</evidence>
<dbReference type="GO" id="GO:0005737">
    <property type="term" value="C:cytoplasm"/>
    <property type="evidence" value="ECO:0007669"/>
    <property type="project" value="UniProtKB-SubCell"/>
</dbReference>
<accession>A0A1G6XDF2</accession>
<dbReference type="EC" id="2.1.1.193" evidence="10"/>
<reference evidence="14" key="1">
    <citation type="submission" date="2016-10" db="EMBL/GenBank/DDBJ databases">
        <authorList>
            <person name="Varghese N."/>
            <person name="Submissions S."/>
        </authorList>
    </citation>
    <scope>NUCLEOTIDE SEQUENCE [LARGE SCALE GENOMIC DNA]</scope>
    <source>
        <strain evidence="14">DSM 8987</strain>
    </source>
</reference>
<dbReference type="STRING" id="57664.SAMN05661003_101231"/>
<keyword evidence="6 10" id="KW-0808">Transferase</keyword>
<organism evidence="13 14">
    <name type="scientific">Desulfuromonas thiophila</name>
    <dbReference type="NCBI Taxonomy" id="57664"/>
    <lineage>
        <taxon>Bacteria</taxon>
        <taxon>Pseudomonadati</taxon>
        <taxon>Thermodesulfobacteriota</taxon>
        <taxon>Desulfuromonadia</taxon>
        <taxon>Desulfuromonadales</taxon>
        <taxon>Desulfuromonadaceae</taxon>
        <taxon>Desulfuromonas</taxon>
    </lineage>
</organism>
<evidence type="ECO:0000313" key="14">
    <source>
        <dbReference type="Proteomes" id="UP000243205"/>
    </source>
</evidence>
<evidence type="ECO:0000256" key="2">
    <source>
        <dbReference type="ARBA" id="ARBA00005528"/>
    </source>
</evidence>
<dbReference type="Proteomes" id="UP000243205">
    <property type="component" value="Unassembled WGS sequence"/>
</dbReference>
<evidence type="ECO:0000256" key="1">
    <source>
        <dbReference type="ARBA" id="ARBA00004496"/>
    </source>
</evidence>
<dbReference type="InterPro" id="IPR046887">
    <property type="entry name" value="RsmE_PUA-like"/>
</dbReference>
<dbReference type="InterPro" id="IPR006700">
    <property type="entry name" value="RsmE"/>
</dbReference>
<sequence>MRRFLLPSLPETLVEPELALPAEVAHHLTTVLRLAPGSRLQLGDGQGRWAEAELLTAQRHQARVRLVRLGYQAETALSLVLLQALPAGDKFDWIVQKNTELGVGAFVPLISERCQAAARAQGERKRQRWQRIAEEAARQSGRTHVPSVGVPCSLAEALSGCDAALRLVPWEESDRPLAAALPVAAPASMAVLIGPEGGLSAADLALASAAGFIPVALGPRILRTETAGMALAAILQFHYGDLAEGVPESV</sequence>
<dbReference type="Pfam" id="PF20260">
    <property type="entry name" value="PUA_4"/>
    <property type="match status" value="1"/>
</dbReference>
<dbReference type="InterPro" id="IPR029028">
    <property type="entry name" value="Alpha/beta_knot_MTases"/>
</dbReference>
<evidence type="ECO:0000256" key="7">
    <source>
        <dbReference type="ARBA" id="ARBA00022691"/>
    </source>
</evidence>
<keyword evidence="5 10" id="KW-0489">Methyltransferase</keyword>
<keyword evidence="7 10" id="KW-0949">S-adenosyl-L-methionine</keyword>